<dbReference type="AlphaFoldDB" id="A0A939DLV4"/>
<sequence>MNKLLLTVLVALALTGCKTTEPLYYHGQYNKAVYSYFKAEDVTLEEQIQILQQLIQTAAAHSKPVAPGVHAHLGMLYFETGNPDLGRQHLEQEKSLFPESVHFIDFLLNKQTEA</sequence>
<keyword evidence="2" id="KW-1185">Reference proteome</keyword>
<dbReference type="InterPro" id="IPR011990">
    <property type="entry name" value="TPR-like_helical_dom_sf"/>
</dbReference>
<organism evidence="1 2">
    <name type="scientific">Bowmanella dokdonensis</name>
    <dbReference type="NCBI Taxonomy" id="751969"/>
    <lineage>
        <taxon>Bacteria</taxon>
        <taxon>Pseudomonadati</taxon>
        <taxon>Pseudomonadota</taxon>
        <taxon>Gammaproteobacteria</taxon>
        <taxon>Alteromonadales</taxon>
        <taxon>Alteromonadaceae</taxon>
        <taxon>Bowmanella</taxon>
    </lineage>
</organism>
<dbReference type="RefSeq" id="WP_206572353.1">
    <property type="nucleotide sequence ID" value="NZ_JAFKCV010000002.1"/>
</dbReference>
<protein>
    <submittedName>
        <fullName evidence="1">DUF4810 domain-containing protein</fullName>
    </submittedName>
</protein>
<comment type="caution">
    <text evidence="1">The sequence shown here is derived from an EMBL/GenBank/DDBJ whole genome shotgun (WGS) entry which is preliminary data.</text>
</comment>
<dbReference type="Proteomes" id="UP000664654">
    <property type="component" value="Unassembled WGS sequence"/>
</dbReference>
<dbReference type="SUPFAM" id="SSF48452">
    <property type="entry name" value="TPR-like"/>
    <property type="match status" value="1"/>
</dbReference>
<evidence type="ECO:0000313" key="2">
    <source>
        <dbReference type="Proteomes" id="UP000664654"/>
    </source>
</evidence>
<reference evidence="1" key="1">
    <citation type="submission" date="2021-03" db="EMBL/GenBank/DDBJ databases">
        <title>novel species isolated from a fishpond in China.</title>
        <authorList>
            <person name="Lu H."/>
            <person name="Cai Z."/>
        </authorList>
    </citation>
    <scope>NUCLEOTIDE SEQUENCE</scope>
    <source>
        <strain evidence="1">JCM 30855</strain>
    </source>
</reference>
<dbReference type="InterPro" id="IPR014508">
    <property type="entry name" value="UCP020555_TPR-like"/>
</dbReference>
<dbReference type="PIRSF" id="PIRSF020555">
    <property type="entry name" value="UCP020555"/>
    <property type="match status" value="1"/>
</dbReference>
<gene>
    <name evidence="1" type="ORF">J0A66_03200</name>
</gene>
<evidence type="ECO:0000313" key="1">
    <source>
        <dbReference type="EMBL" id="MBN7824226.1"/>
    </source>
</evidence>
<dbReference type="EMBL" id="JAFKCV010000002">
    <property type="protein sequence ID" value="MBN7824226.1"/>
    <property type="molecule type" value="Genomic_DNA"/>
</dbReference>
<accession>A0A939DLV4</accession>
<dbReference type="PROSITE" id="PS51257">
    <property type="entry name" value="PROKAR_LIPOPROTEIN"/>
    <property type="match status" value="1"/>
</dbReference>
<name>A0A939DLV4_9ALTE</name>
<dbReference type="Pfam" id="PF16068">
    <property type="entry name" value="DUF4810"/>
    <property type="match status" value="1"/>
</dbReference>
<proteinExistence type="predicted"/>